<feature type="region of interest" description="Disordered" evidence="1">
    <location>
        <begin position="270"/>
        <end position="295"/>
    </location>
</feature>
<accession>A0A9Q1GKR2</accession>
<reference evidence="4" key="1">
    <citation type="submission" date="2022-04" db="EMBL/GenBank/DDBJ databases">
        <title>Carnegiea gigantea Genome sequencing and assembly v2.</title>
        <authorList>
            <person name="Copetti D."/>
            <person name="Sanderson M.J."/>
            <person name="Burquez A."/>
            <person name="Wojciechowski M.F."/>
        </authorList>
    </citation>
    <scope>NUCLEOTIDE SEQUENCE</scope>
    <source>
        <strain evidence="4">SGP5-SGP5p</strain>
        <tissue evidence="4">Aerial part</tissue>
    </source>
</reference>
<dbReference type="EMBL" id="JAKOGI010003075">
    <property type="protein sequence ID" value="KAJ8420885.1"/>
    <property type="molecule type" value="Genomic_DNA"/>
</dbReference>
<protein>
    <recommendedName>
        <fullName evidence="3">MRN complex-interacting protein N-terminal domain-containing protein</fullName>
    </recommendedName>
</protein>
<sequence>MARLLLGAAYSSMSTAQTGLAALTIFFCAFTLFMCASHSPRWRRWTACYRSGTGEPVIQLQNEGMIFDPSYQGGENQQVSGPIWQKNIPMGGKCQLPDFSGVIIYDSAGTVVTPAKNSRLALPWNYKTMASKLNVKQQKRSSNRWSCVICNQKQSVKKVYAQGYQAKDIRQFVQSFNMSRKNADEQAALGYELSSVGHFVEHREGTHVEEEYRAKKHTDWREYIEYEEDAHPAYLKSLPNEGHMFEPEIVTEDPEGLLLKKAKLKGKFFGSSSSSGSGLDRNQIYNPRFPKRDANNEACMSRVEVSKTEANNNDLPRNVTRGWQQEQQESLHQQQNKQMTMVKRGVSKWSEYMEDENHHFLGEKAAFADDFKLNCGYDLQTDVTDERVEEDIHPDFL</sequence>
<dbReference type="GO" id="GO:0007095">
    <property type="term" value="P:mitotic G2 DNA damage checkpoint signaling"/>
    <property type="evidence" value="ECO:0007669"/>
    <property type="project" value="TreeGrafter"/>
</dbReference>
<keyword evidence="2" id="KW-0812">Transmembrane</keyword>
<evidence type="ECO:0000313" key="5">
    <source>
        <dbReference type="Proteomes" id="UP001153076"/>
    </source>
</evidence>
<evidence type="ECO:0000256" key="1">
    <source>
        <dbReference type="SAM" id="MobiDB-lite"/>
    </source>
</evidence>
<dbReference type="PANTHER" id="PTHR15863:SF2">
    <property type="entry name" value="MRN COMPLEX-INTERACTING PROTEIN"/>
    <property type="match status" value="1"/>
</dbReference>
<feature type="transmembrane region" description="Helical" evidence="2">
    <location>
        <begin position="20"/>
        <end position="36"/>
    </location>
</feature>
<keyword evidence="2" id="KW-0472">Membrane</keyword>
<evidence type="ECO:0000259" key="3">
    <source>
        <dbReference type="Pfam" id="PF15749"/>
    </source>
</evidence>
<dbReference type="GO" id="GO:0003682">
    <property type="term" value="F:chromatin binding"/>
    <property type="evidence" value="ECO:0007669"/>
    <property type="project" value="TreeGrafter"/>
</dbReference>
<dbReference type="Proteomes" id="UP001153076">
    <property type="component" value="Unassembled WGS sequence"/>
</dbReference>
<keyword evidence="2" id="KW-1133">Transmembrane helix</keyword>
<evidence type="ECO:0000256" key="2">
    <source>
        <dbReference type="SAM" id="Phobius"/>
    </source>
</evidence>
<organism evidence="4 5">
    <name type="scientific">Carnegiea gigantea</name>
    <dbReference type="NCBI Taxonomy" id="171969"/>
    <lineage>
        <taxon>Eukaryota</taxon>
        <taxon>Viridiplantae</taxon>
        <taxon>Streptophyta</taxon>
        <taxon>Embryophyta</taxon>
        <taxon>Tracheophyta</taxon>
        <taxon>Spermatophyta</taxon>
        <taxon>Magnoliopsida</taxon>
        <taxon>eudicotyledons</taxon>
        <taxon>Gunneridae</taxon>
        <taxon>Pentapetalae</taxon>
        <taxon>Caryophyllales</taxon>
        <taxon>Cactineae</taxon>
        <taxon>Cactaceae</taxon>
        <taxon>Cactoideae</taxon>
        <taxon>Echinocereeae</taxon>
        <taxon>Carnegiea</taxon>
    </lineage>
</organism>
<feature type="compositionally biased region" description="Low complexity" evidence="1">
    <location>
        <begin position="270"/>
        <end position="279"/>
    </location>
</feature>
<feature type="domain" description="MRN complex-interacting protein N-terminal" evidence="3">
    <location>
        <begin position="134"/>
        <end position="211"/>
    </location>
</feature>
<dbReference type="AlphaFoldDB" id="A0A9Q1GKR2"/>
<dbReference type="OrthoDB" id="1840737at2759"/>
<dbReference type="PANTHER" id="PTHR15863">
    <property type="entry name" value="MRN COMPLEX-INTERACTING PROTEIN"/>
    <property type="match status" value="1"/>
</dbReference>
<dbReference type="Pfam" id="PF15749">
    <property type="entry name" value="MRNIP"/>
    <property type="match status" value="1"/>
</dbReference>
<proteinExistence type="predicted"/>
<comment type="caution">
    <text evidence="4">The sequence shown here is derived from an EMBL/GenBank/DDBJ whole genome shotgun (WGS) entry which is preliminary data.</text>
</comment>
<keyword evidence="5" id="KW-1185">Reference proteome</keyword>
<evidence type="ECO:0000313" key="4">
    <source>
        <dbReference type="EMBL" id="KAJ8420885.1"/>
    </source>
</evidence>
<dbReference type="InterPro" id="IPR049472">
    <property type="entry name" value="MRNIP_N"/>
</dbReference>
<dbReference type="InterPro" id="IPR032739">
    <property type="entry name" value="MRNIP"/>
</dbReference>
<name>A0A9Q1GKR2_9CARY</name>
<gene>
    <name evidence="4" type="ORF">Cgig2_021820</name>
</gene>
<dbReference type="GO" id="GO:0005634">
    <property type="term" value="C:nucleus"/>
    <property type="evidence" value="ECO:0007669"/>
    <property type="project" value="TreeGrafter"/>
</dbReference>